<evidence type="ECO:0000256" key="6">
    <source>
        <dbReference type="ARBA" id="ARBA00044504"/>
    </source>
</evidence>
<feature type="transmembrane region" description="Helical" evidence="7">
    <location>
        <begin position="399"/>
        <end position="418"/>
    </location>
</feature>
<accession>A0AAD8MA38</accession>
<feature type="transmembrane region" description="Helical" evidence="7">
    <location>
        <begin position="93"/>
        <end position="110"/>
    </location>
</feature>
<dbReference type="Gene3D" id="1.20.1250.20">
    <property type="entry name" value="MFS general substrate transporter like domains"/>
    <property type="match status" value="1"/>
</dbReference>
<feature type="transmembrane region" description="Helical" evidence="7">
    <location>
        <begin position="477"/>
        <end position="498"/>
    </location>
</feature>
<comment type="caution">
    <text evidence="8">The sequence shown here is derived from an EMBL/GenBank/DDBJ whole genome shotgun (WGS) entry which is preliminary data.</text>
</comment>
<feature type="transmembrane region" description="Helical" evidence="7">
    <location>
        <begin position="510"/>
        <end position="536"/>
    </location>
</feature>
<evidence type="ECO:0000313" key="8">
    <source>
        <dbReference type="EMBL" id="KAK1364668.1"/>
    </source>
</evidence>
<dbReference type="SUPFAM" id="SSF103473">
    <property type="entry name" value="MFS general substrate transporter"/>
    <property type="match status" value="1"/>
</dbReference>
<comment type="similarity">
    <text evidence="6">Belongs to the major facilitator superfamily. Phosphate:H(+) symporter (TC 2.A.1.9) family.</text>
</comment>
<keyword evidence="9" id="KW-1185">Reference proteome</keyword>
<name>A0AAD8MA38_9APIA</name>
<dbReference type="InterPro" id="IPR000109">
    <property type="entry name" value="POT_fam"/>
</dbReference>
<feature type="transmembrane region" description="Helical" evidence="7">
    <location>
        <begin position="117"/>
        <end position="137"/>
    </location>
</feature>
<evidence type="ECO:0000256" key="2">
    <source>
        <dbReference type="ARBA" id="ARBA00005982"/>
    </source>
</evidence>
<comment type="similarity">
    <text evidence="2">Belongs to the major facilitator superfamily. Proton-dependent oligopeptide transporter (POT/PTR) (TC 2.A.17) family.</text>
</comment>
<dbReference type="InterPro" id="IPR036259">
    <property type="entry name" value="MFS_trans_sf"/>
</dbReference>
<feature type="transmembrane region" description="Helical" evidence="7">
    <location>
        <begin position="556"/>
        <end position="575"/>
    </location>
</feature>
<proteinExistence type="inferred from homology"/>
<evidence type="ECO:0000256" key="3">
    <source>
        <dbReference type="ARBA" id="ARBA00022692"/>
    </source>
</evidence>
<keyword evidence="3 7" id="KW-0812">Transmembrane</keyword>
<sequence>MACLNVVKMRNMGKETVKKKKEECTLDGSVDRHGRPAVRNTSGNWFAAILILVNQGFATLAFFGVGVNLVLFLTRVMGQDNAEAANSVSKWTGTVYIFSLLGAFLSDSYWGRYKTCAIFQSIFVVGLVSLSVSSYIFLVKPNGCGDEHVACGPHSKFAISLFYVSIYMIALGNGGYQPNIATFGADQFDEDHPKEGNSKVAFFSYFYLALNLGSLFSNTILGYFQDKGMWGLGFWASAGSAVVALALFLVGTPKYRHFAPQGNPLSRFSQVLVAATRNWTVKTPPNGEELYEVNGKESSTNGERKILHTNGFKFLDKAAVITSKEESLDNVNNVQDTDPWRLCTVTQVEEVKCILRLLPIWLCTILYSVIFTQMASLFVEQGAVMKTTVSTFHIPPASMSSFDILSVATFIFIYRRVLDPLVARFKKSSSPKGLTELQRMGIGLIIAIMAMIAAGTVELVRLQYIKDSKSLSIFWQIPQYVLIGASEVFMYVGQLEFFNDQTPDGLKSFGSALCMTSISLGNYVSSLLVTIVMKFSKNEKMPGWIPGNLNKGHLDRFFFLLAALTAADFVVYLICAKWYKYIKVQGRNGGNNSGEDNDLRV</sequence>
<reference evidence="8" key="2">
    <citation type="submission" date="2023-05" db="EMBL/GenBank/DDBJ databases">
        <authorList>
            <person name="Schelkunov M.I."/>
        </authorList>
    </citation>
    <scope>NUCLEOTIDE SEQUENCE</scope>
    <source>
        <strain evidence="8">Hsosn_3</strain>
        <tissue evidence="8">Leaf</tissue>
    </source>
</reference>
<feature type="transmembrane region" description="Helical" evidence="7">
    <location>
        <begin position="439"/>
        <end position="457"/>
    </location>
</feature>
<feature type="transmembrane region" description="Helical" evidence="7">
    <location>
        <begin position="230"/>
        <end position="250"/>
    </location>
</feature>
<feature type="transmembrane region" description="Helical" evidence="7">
    <location>
        <begin position="157"/>
        <end position="176"/>
    </location>
</feature>
<gene>
    <name evidence="8" type="ORF">POM88_040229</name>
</gene>
<feature type="transmembrane region" description="Helical" evidence="7">
    <location>
        <begin position="357"/>
        <end position="379"/>
    </location>
</feature>
<dbReference type="GO" id="GO:0016020">
    <property type="term" value="C:membrane"/>
    <property type="evidence" value="ECO:0007669"/>
    <property type="project" value="UniProtKB-SubCell"/>
</dbReference>
<dbReference type="Proteomes" id="UP001237642">
    <property type="component" value="Unassembled WGS sequence"/>
</dbReference>
<protein>
    <submittedName>
        <fullName evidence="8">Nitrate transporter 1.5</fullName>
    </submittedName>
</protein>
<dbReference type="CDD" id="cd17419">
    <property type="entry name" value="MFS_NPF7"/>
    <property type="match status" value="1"/>
</dbReference>
<dbReference type="PANTHER" id="PTHR11654">
    <property type="entry name" value="OLIGOPEPTIDE TRANSPORTER-RELATED"/>
    <property type="match status" value="1"/>
</dbReference>
<organism evidence="8 9">
    <name type="scientific">Heracleum sosnowskyi</name>
    <dbReference type="NCBI Taxonomy" id="360622"/>
    <lineage>
        <taxon>Eukaryota</taxon>
        <taxon>Viridiplantae</taxon>
        <taxon>Streptophyta</taxon>
        <taxon>Embryophyta</taxon>
        <taxon>Tracheophyta</taxon>
        <taxon>Spermatophyta</taxon>
        <taxon>Magnoliopsida</taxon>
        <taxon>eudicotyledons</taxon>
        <taxon>Gunneridae</taxon>
        <taxon>Pentapetalae</taxon>
        <taxon>asterids</taxon>
        <taxon>campanulids</taxon>
        <taxon>Apiales</taxon>
        <taxon>Apiaceae</taxon>
        <taxon>Apioideae</taxon>
        <taxon>apioid superclade</taxon>
        <taxon>Tordylieae</taxon>
        <taxon>Tordyliinae</taxon>
        <taxon>Heracleum</taxon>
    </lineage>
</organism>
<evidence type="ECO:0000256" key="1">
    <source>
        <dbReference type="ARBA" id="ARBA00004141"/>
    </source>
</evidence>
<comment type="subcellular location">
    <subcellularLocation>
        <location evidence="1">Membrane</location>
        <topology evidence="1">Multi-pass membrane protein</topology>
    </subcellularLocation>
</comment>
<evidence type="ECO:0000256" key="5">
    <source>
        <dbReference type="ARBA" id="ARBA00023136"/>
    </source>
</evidence>
<feature type="transmembrane region" description="Helical" evidence="7">
    <location>
        <begin position="45"/>
        <end position="73"/>
    </location>
</feature>
<keyword evidence="4 7" id="KW-1133">Transmembrane helix</keyword>
<keyword evidence="5 7" id="KW-0472">Membrane</keyword>
<dbReference type="EMBL" id="JAUIZM010000009">
    <property type="protein sequence ID" value="KAK1364668.1"/>
    <property type="molecule type" value="Genomic_DNA"/>
</dbReference>
<dbReference type="GO" id="GO:0022857">
    <property type="term" value="F:transmembrane transporter activity"/>
    <property type="evidence" value="ECO:0007669"/>
    <property type="project" value="InterPro"/>
</dbReference>
<reference evidence="8" key="1">
    <citation type="submission" date="2023-02" db="EMBL/GenBank/DDBJ databases">
        <title>Genome of toxic invasive species Heracleum sosnowskyi carries increased number of genes despite the absence of recent whole-genome duplications.</title>
        <authorList>
            <person name="Schelkunov M."/>
            <person name="Shtratnikova V."/>
            <person name="Makarenko M."/>
            <person name="Klepikova A."/>
            <person name="Omelchenko D."/>
            <person name="Novikova G."/>
            <person name="Obukhova E."/>
            <person name="Bogdanov V."/>
            <person name="Penin A."/>
            <person name="Logacheva M."/>
        </authorList>
    </citation>
    <scope>NUCLEOTIDE SEQUENCE</scope>
    <source>
        <strain evidence="8">Hsosn_3</strain>
        <tissue evidence="8">Leaf</tissue>
    </source>
</reference>
<dbReference type="Pfam" id="PF00854">
    <property type="entry name" value="PTR2"/>
    <property type="match status" value="1"/>
</dbReference>
<evidence type="ECO:0000313" key="9">
    <source>
        <dbReference type="Proteomes" id="UP001237642"/>
    </source>
</evidence>
<feature type="transmembrane region" description="Helical" evidence="7">
    <location>
        <begin position="202"/>
        <end position="224"/>
    </location>
</feature>
<dbReference type="AlphaFoldDB" id="A0AAD8MA38"/>
<evidence type="ECO:0000256" key="4">
    <source>
        <dbReference type="ARBA" id="ARBA00022989"/>
    </source>
</evidence>
<evidence type="ECO:0000256" key="7">
    <source>
        <dbReference type="SAM" id="Phobius"/>
    </source>
</evidence>